<dbReference type="AlphaFoldDB" id="A0A844NT08"/>
<protein>
    <submittedName>
        <fullName evidence="2">Uncharacterized protein</fullName>
    </submittedName>
</protein>
<dbReference type="Proteomes" id="UP000433532">
    <property type="component" value="Unassembled WGS sequence"/>
</dbReference>
<proteinExistence type="predicted"/>
<organism evidence="2 3">
    <name type="scientific">Pseudomonas aeruginosa</name>
    <dbReference type="NCBI Taxonomy" id="287"/>
    <lineage>
        <taxon>Bacteria</taxon>
        <taxon>Pseudomonadati</taxon>
        <taxon>Pseudomonadota</taxon>
        <taxon>Gammaproteobacteria</taxon>
        <taxon>Pseudomonadales</taxon>
        <taxon>Pseudomonadaceae</taxon>
        <taxon>Pseudomonas</taxon>
    </lineage>
</organism>
<name>A0A844NT08_PSEAI</name>
<dbReference type="RefSeq" id="WP_153575148.1">
    <property type="nucleotide sequence ID" value="NZ_BBQK01000008.1"/>
</dbReference>
<evidence type="ECO:0000256" key="1">
    <source>
        <dbReference type="SAM" id="MobiDB-lite"/>
    </source>
</evidence>
<evidence type="ECO:0000313" key="2">
    <source>
        <dbReference type="EMBL" id="MUI38753.1"/>
    </source>
</evidence>
<accession>A0A844NT08</accession>
<evidence type="ECO:0000313" key="3">
    <source>
        <dbReference type="Proteomes" id="UP000433532"/>
    </source>
</evidence>
<dbReference type="EMBL" id="WOAD01000034">
    <property type="protein sequence ID" value="MUI38753.1"/>
    <property type="molecule type" value="Genomic_DNA"/>
</dbReference>
<gene>
    <name evidence="2" type="ORF">GNQ48_27490</name>
</gene>
<sequence>MSLGTVLFNNRSFDVVVCPSVQLLAIKADALPAYAKFADIWTYGLVEFIPAHPEISGRRPGPDNAWWARKPVGQGLPAGV</sequence>
<reference evidence="2 3" key="1">
    <citation type="submission" date="2019-11" db="EMBL/GenBank/DDBJ databases">
        <title>Genomes of ocular Pseudomonas aeruginosa isolates.</title>
        <authorList>
            <person name="Khan M."/>
            <person name="Rice S.A."/>
            <person name="Willcox M.D.P."/>
            <person name="Stapleton F."/>
        </authorList>
    </citation>
    <scope>NUCLEOTIDE SEQUENCE [LARGE SCALE GENOMIC DNA]</scope>
    <source>
        <strain evidence="2 3">PA221</strain>
    </source>
</reference>
<comment type="caution">
    <text evidence="2">The sequence shown here is derived from an EMBL/GenBank/DDBJ whole genome shotgun (WGS) entry which is preliminary data.</text>
</comment>
<feature type="region of interest" description="Disordered" evidence="1">
    <location>
        <begin position="58"/>
        <end position="80"/>
    </location>
</feature>